<dbReference type="InterPro" id="IPR052026">
    <property type="entry name" value="ExeA_AAA_ATPase_DNA-bind"/>
</dbReference>
<dbReference type="InterPro" id="IPR049945">
    <property type="entry name" value="AAA_22"/>
</dbReference>
<name>A0A1H2HC49_9PSED</name>
<dbReference type="Proteomes" id="UP000243232">
    <property type="component" value="Chromosome I"/>
</dbReference>
<evidence type="ECO:0000259" key="2">
    <source>
        <dbReference type="PROSITE" id="PS51724"/>
    </source>
</evidence>
<evidence type="ECO:0000313" key="4">
    <source>
        <dbReference type="Proteomes" id="UP000243232"/>
    </source>
</evidence>
<dbReference type="AlphaFoldDB" id="A0A1H2HC49"/>
<dbReference type="SUPFAM" id="SSF110997">
    <property type="entry name" value="Sporulation related repeat"/>
    <property type="match status" value="1"/>
</dbReference>
<dbReference type="Pfam" id="PF13401">
    <property type="entry name" value="AAA_22"/>
    <property type="match status" value="1"/>
</dbReference>
<feature type="region of interest" description="Disordered" evidence="1">
    <location>
        <begin position="377"/>
        <end position="404"/>
    </location>
</feature>
<gene>
    <name evidence="3" type="ORF">SAMN05216296_2896</name>
</gene>
<feature type="region of interest" description="Disordered" evidence="1">
    <location>
        <begin position="289"/>
        <end position="355"/>
    </location>
</feature>
<dbReference type="Gene3D" id="1.10.8.60">
    <property type="match status" value="1"/>
</dbReference>
<dbReference type="InterPro" id="IPR036680">
    <property type="entry name" value="SPOR-like_sf"/>
</dbReference>
<feature type="domain" description="SPOR" evidence="2">
    <location>
        <begin position="443"/>
        <end position="519"/>
    </location>
</feature>
<accession>A0A1H2HC49</accession>
<dbReference type="InterPro" id="IPR007730">
    <property type="entry name" value="SPOR-like_dom"/>
</dbReference>
<keyword evidence="4" id="KW-1185">Reference proteome</keyword>
<feature type="compositionally biased region" description="Polar residues" evidence="1">
    <location>
        <begin position="302"/>
        <end position="320"/>
    </location>
</feature>
<organism evidence="3 4">
    <name type="scientific">Pseudomonas pohangensis</name>
    <dbReference type="NCBI Taxonomy" id="364197"/>
    <lineage>
        <taxon>Bacteria</taxon>
        <taxon>Pseudomonadati</taxon>
        <taxon>Pseudomonadota</taxon>
        <taxon>Gammaproteobacteria</taxon>
        <taxon>Pseudomonadales</taxon>
        <taxon>Pseudomonadaceae</taxon>
        <taxon>Pseudomonas</taxon>
    </lineage>
</organism>
<dbReference type="RefSeq" id="WP_090196782.1">
    <property type="nucleotide sequence ID" value="NZ_LT629785.1"/>
</dbReference>
<feature type="compositionally biased region" description="Polar residues" evidence="1">
    <location>
        <begin position="342"/>
        <end position="352"/>
    </location>
</feature>
<dbReference type="EMBL" id="LT629785">
    <property type="protein sequence ID" value="SDU29309.1"/>
    <property type="molecule type" value="Genomic_DNA"/>
</dbReference>
<dbReference type="PROSITE" id="PS51724">
    <property type="entry name" value="SPOR"/>
    <property type="match status" value="1"/>
</dbReference>
<dbReference type="Gene3D" id="3.30.70.1070">
    <property type="entry name" value="Sporulation related repeat"/>
    <property type="match status" value="1"/>
</dbReference>
<evidence type="ECO:0000256" key="1">
    <source>
        <dbReference type="SAM" id="MobiDB-lite"/>
    </source>
</evidence>
<dbReference type="InterPro" id="IPR027417">
    <property type="entry name" value="P-loop_NTPase"/>
</dbReference>
<sequence>MTSLHADDAFLSYYQFSHDPFTPRVPGFKFYPAQRKSVLGQLHHLARYGQLLLLVTGPKGSGKTLLRQALVASTNKQSVQSLVLSGKECSTAADVLAQTARGVEASSASLAAILARAGQLALTGQEEYLLVDDAGLLEDQALEALLALAAGNGEGRLHVFLFGEAALAERLDSLSPDAEGFHRIELQPYTDTETREYLAQRLEGAGQAIDLLTDEQIEDIHAQSGGWPGAINLVARETLVDAMLADRGESNSRGFSFRLPRKHLLALTVACVAVIGVWFMNNEKPQPQQAVSLPAGEHQPAEANTSDSAVEFSTQSQSANPVIREPLALASGEADADEPGEMTSQTDTGESTSAADADALASVPLPLPAKPMEAVSIPEDTQSTKTAPVPDSAASSLPVQPSAAVKVEPPPVVKPVEKAVTPAVSAVKSVTPAVPVGTAWYSAQSPERFALQVLGTRSEDSARALVKQNGNEYHYYVKAHQGGNLYVVTYGVFSSRAAADAALKTLPAKLQAGKPWAKTFRSIQQEMLKGR</sequence>
<evidence type="ECO:0000313" key="3">
    <source>
        <dbReference type="EMBL" id="SDU29309.1"/>
    </source>
</evidence>
<dbReference type="PANTHER" id="PTHR35894">
    <property type="entry name" value="GENERAL SECRETION PATHWAY PROTEIN A-RELATED"/>
    <property type="match status" value="1"/>
</dbReference>
<protein>
    <submittedName>
        <fullName evidence="3">DamX protein</fullName>
    </submittedName>
</protein>
<dbReference type="STRING" id="364197.SAMN05216296_2896"/>
<dbReference type="OrthoDB" id="6189127at2"/>
<dbReference type="Gene3D" id="3.40.50.300">
    <property type="entry name" value="P-loop containing nucleotide triphosphate hydrolases"/>
    <property type="match status" value="1"/>
</dbReference>
<reference evidence="4" key="1">
    <citation type="submission" date="2016-10" db="EMBL/GenBank/DDBJ databases">
        <authorList>
            <person name="Varghese N."/>
            <person name="Submissions S."/>
        </authorList>
    </citation>
    <scope>NUCLEOTIDE SEQUENCE [LARGE SCALE GENOMIC DNA]</scope>
    <source>
        <strain evidence="4">DSM 17875</strain>
    </source>
</reference>
<dbReference type="SUPFAM" id="SSF52540">
    <property type="entry name" value="P-loop containing nucleoside triphosphate hydrolases"/>
    <property type="match status" value="1"/>
</dbReference>
<dbReference type="GO" id="GO:0042834">
    <property type="term" value="F:peptidoglycan binding"/>
    <property type="evidence" value="ECO:0007669"/>
    <property type="project" value="InterPro"/>
</dbReference>
<dbReference type="Pfam" id="PF05036">
    <property type="entry name" value="SPOR"/>
    <property type="match status" value="1"/>
</dbReference>
<dbReference type="PANTHER" id="PTHR35894:SF7">
    <property type="entry name" value="GENERAL SECRETION PATHWAY PROTEIN A-RELATED"/>
    <property type="match status" value="1"/>
</dbReference>
<dbReference type="GO" id="GO:0016887">
    <property type="term" value="F:ATP hydrolysis activity"/>
    <property type="evidence" value="ECO:0007669"/>
    <property type="project" value="InterPro"/>
</dbReference>
<proteinExistence type="predicted"/>